<dbReference type="Gene3D" id="3.40.190.10">
    <property type="entry name" value="Periplasmic binding protein-like II"/>
    <property type="match status" value="1"/>
</dbReference>
<accession>T1A8D5</accession>
<dbReference type="AlphaFoldDB" id="T1A8D5"/>
<reference evidence="2" key="1">
    <citation type="submission" date="2013-08" db="EMBL/GenBank/DDBJ databases">
        <authorList>
            <person name="Mendez C."/>
            <person name="Richter M."/>
            <person name="Ferrer M."/>
            <person name="Sanchez J."/>
        </authorList>
    </citation>
    <scope>NUCLEOTIDE SEQUENCE</scope>
</reference>
<name>T1A8D5_9ZZZZ</name>
<feature type="non-terminal residue" evidence="2">
    <location>
        <position position="196"/>
    </location>
</feature>
<gene>
    <name evidence="2" type="ORF">B1B_10349</name>
</gene>
<organism evidence="2">
    <name type="scientific">mine drainage metagenome</name>
    <dbReference type="NCBI Taxonomy" id="410659"/>
    <lineage>
        <taxon>unclassified sequences</taxon>
        <taxon>metagenomes</taxon>
        <taxon>ecological metagenomes</taxon>
    </lineage>
</organism>
<dbReference type="GO" id="GO:0030976">
    <property type="term" value="F:thiamine pyrophosphate binding"/>
    <property type="evidence" value="ECO:0007669"/>
    <property type="project" value="TreeGrafter"/>
</dbReference>
<sequence length="196" mass="20501">MAALVKAAKAEGHLNVIALPNTWANYGNIIKDFHKKYGIVVNSENPEGSSAEEIQAIQQDKGRSSNPDVIDVGTSYAVTAKSEGLLAPFKVSTWAAIPPALKNPAGYWFDDYGGFVAIGCDTKTVKKCPTSLKQMLTETGAQGYKIGINNSPLTSNSALAAVQAAAIANGGSLNNVAPGVNFFATLNKHGAFVNTT</sequence>
<evidence type="ECO:0000313" key="2">
    <source>
        <dbReference type="EMBL" id="EQD53272.1"/>
    </source>
</evidence>
<keyword evidence="1" id="KW-0732">Signal</keyword>
<proteinExistence type="predicted"/>
<dbReference type="GO" id="GO:0030975">
    <property type="term" value="F:thiamine binding"/>
    <property type="evidence" value="ECO:0007669"/>
    <property type="project" value="TreeGrafter"/>
</dbReference>
<dbReference type="Pfam" id="PF13416">
    <property type="entry name" value="SBP_bac_8"/>
    <property type="match status" value="1"/>
</dbReference>
<reference evidence="2" key="2">
    <citation type="journal article" date="2014" name="ISME J.">
        <title>Microbial stratification in low pH oxic and suboxic macroscopic growths along an acid mine drainage.</title>
        <authorList>
            <person name="Mendez-Garcia C."/>
            <person name="Mesa V."/>
            <person name="Sprenger R.R."/>
            <person name="Richter M."/>
            <person name="Diez M.S."/>
            <person name="Solano J."/>
            <person name="Bargiela R."/>
            <person name="Golyshina O.V."/>
            <person name="Manteca A."/>
            <person name="Ramos J.L."/>
            <person name="Gallego J.R."/>
            <person name="Llorente I."/>
            <person name="Martins Dos Santos V.A."/>
            <person name="Jensen O.N."/>
            <person name="Pelaez A.I."/>
            <person name="Sanchez J."/>
            <person name="Ferrer M."/>
        </authorList>
    </citation>
    <scope>NUCLEOTIDE SEQUENCE</scope>
</reference>
<dbReference type="EMBL" id="AUZY01006783">
    <property type="protein sequence ID" value="EQD53272.1"/>
    <property type="molecule type" value="Genomic_DNA"/>
</dbReference>
<evidence type="ECO:0000256" key="1">
    <source>
        <dbReference type="ARBA" id="ARBA00022729"/>
    </source>
</evidence>
<dbReference type="InterPro" id="IPR006059">
    <property type="entry name" value="SBP"/>
</dbReference>
<protein>
    <submittedName>
        <fullName evidence="2">Extracellular solute-binding protein family 1</fullName>
    </submittedName>
</protein>
<comment type="caution">
    <text evidence="2">The sequence shown here is derived from an EMBL/GenBank/DDBJ whole genome shotgun (WGS) entry which is preliminary data.</text>
</comment>
<dbReference type="PANTHER" id="PTHR30006:SF2">
    <property type="entry name" value="ABC TRANSPORTER SUBSTRATE-BINDING PROTEIN"/>
    <property type="match status" value="1"/>
</dbReference>
<dbReference type="SUPFAM" id="SSF53850">
    <property type="entry name" value="Periplasmic binding protein-like II"/>
    <property type="match status" value="1"/>
</dbReference>
<dbReference type="GO" id="GO:0015888">
    <property type="term" value="P:thiamine transport"/>
    <property type="evidence" value="ECO:0007669"/>
    <property type="project" value="TreeGrafter"/>
</dbReference>
<dbReference type="GO" id="GO:0030288">
    <property type="term" value="C:outer membrane-bounded periplasmic space"/>
    <property type="evidence" value="ECO:0007669"/>
    <property type="project" value="TreeGrafter"/>
</dbReference>
<dbReference type="PANTHER" id="PTHR30006">
    <property type="entry name" value="THIAMINE-BINDING PERIPLASMIC PROTEIN-RELATED"/>
    <property type="match status" value="1"/>
</dbReference>